<dbReference type="EMBL" id="JACYTN010000006">
    <property type="protein sequence ID" value="MBD8498834.1"/>
    <property type="molecule type" value="Genomic_DNA"/>
</dbReference>
<sequence>MGDLFTIPQGEKKIAVELTIKEAMALMGQQFPYGSEVKAAAQQKVRQAVERQYEIVSN</sequence>
<proteinExistence type="predicted"/>
<keyword evidence="2" id="KW-1185">Reference proteome</keyword>
<dbReference type="RefSeq" id="WP_186785881.1">
    <property type="nucleotide sequence ID" value="NZ_JACYTN010000006.1"/>
</dbReference>
<evidence type="ECO:0000313" key="1">
    <source>
        <dbReference type="EMBL" id="MBD8498834.1"/>
    </source>
</evidence>
<dbReference type="Proteomes" id="UP000634529">
    <property type="component" value="Unassembled WGS sequence"/>
</dbReference>
<gene>
    <name evidence="1" type="ORF">IFO66_11030</name>
</gene>
<protein>
    <submittedName>
        <fullName evidence="1">Uncharacterized protein</fullName>
    </submittedName>
</protein>
<reference evidence="1 2" key="1">
    <citation type="submission" date="2020-09" db="EMBL/GenBank/DDBJ databases">
        <title>Paenibacillus sp. CAU 1523 isolated from sand of Haeundae Beach.</title>
        <authorList>
            <person name="Kim W."/>
        </authorList>
    </citation>
    <scope>NUCLEOTIDE SEQUENCE [LARGE SCALE GENOMIC DNA]</scope>
    <source>
        <strain evidence="1 2">CAU 1523</strain>
    </source>
</reference>
<organism evidence="1 2">
    <name type="scientific">Paenibacillus arenosi</name>
    <dbReference type="NCBI Taxonomy" id="2774142"/>
    <lineage>
        <taxon>Bacteria</taxon>
        <taxon>Bacillati</taxon>
        <taxon>Bacillota</taxon>
        <taxon>Bacilli</taxon>
        <taxon>Bacillales</taxon>
        <taxon>Paenibacillaceae</taxon>
        <taxon>Paenibacillus</taxon>
    </lineage>
</organism>
<accession>A0ABR9AXH0</accession>
<evidence type="ECO:0000313" key="2">
    <source>
        <dbReference type="Proteomes" id="UP000634529"/>
    </source>
</evidence>
<name>A0ABR9AXH0_9BACL</name>
<comment type="caution">
    <text evidence="1">The sequence shown here is derived from an EMBL/GenBank/DDBJ whole genome shotgun (WGS) entry which is preliminary data.</text>
</comment>